<organism evidence="11 12">
    <name type="scientific">Sphenostylis stenocarpa</name>
    <dbReference type="NCBI Taxonomy" id="92480"/>
    <lineage>
        <taxon>Eukaryota</taxon>
        <taxon>Viridiplantae</taxon>
        <taxon>Streptophyta</taxon>
        <taxon>Embryophyta</taxon>
        <taxon>Tracheophyta</taxon>
        <taxon>Spermatophyta</taxon>
        <taxon>Magnoliopsida</taxon>
        <taxon>eudicotyledons</taxon>
        <taxon>Gunneridae</taxon>
        <taxon>Pentapetalae</taxon>
        <taxon>rosids</taxon>
        <taxon>fabids</taxon>
        <taxon>Fabales</taxon>
        <taxon>Fabaceae</taxon>
        <taxon>Papilionoideae</taxon>
        <taxon>50 kb inversion clade</taxon>
        <taxon>NPAAA clade</taxon>
        <taxon>indigoferoid/millettioid clade</taxon>
        <taxon>Phaseoleae</taxon>
        <taxon>Sphenostylis</taxon>
    </lineage>
</organism>
<evidence type="ECO:0000256" key="8">
    <source>
        <dbReference type="SAM" id="Coils"/>
    </source>
</evidence>
<evidence type="ECO:0000313" key="11">
    <source>
        <dbReference type="EMBL" id="CAJ1782000.1"/>
    </source>
</evidence>
<dbReference type="SMART" id="SM00485">
    <property type="entry name" value="XPGN"/>
    <property type="match status" value="1"/>
</dbReference>
<comment type="subcellular location">
    <subcellularLocation>
        <location evidence="1">Nucleus</location>
    </subcellularLocation>
</comment>
<dbReference type="InterPro" id="IPR029060">
    <property type="entry name" value="PIN-like_dom_sf"/>
</dbReference>
<evidence type="ECO:0000256" key="4">
    <source>
        <dbReference type="ARBA" id="ARBA00022759"/>
    </source>
</evidence>
<dbReference type="PRINTS" id="PR00066">
    <property type="entry name" value="XRODRMPGMNTG"/>
</dbReference>
<keyword evidence="4" id="KW-0255">Endonuclease</keyword>
<dbReference type="Gene3D" id="3.40.50.1010">
    <property type="entry name" value="5'-nuclease"/>
    <property type="match status" value="1"/>
</dbReference>
<dbReference type="EMBL" id="OY731398">
    <property type="protein sequence ID" value="CAJ1782000.1"/>
    <property type="molecule type" value="Genomic_DNA"/>
</dbReference>
<dbReference type="GO" id="GO:0003697">
    <property type="term" value="F:single-stranded DNA binding"/>
    <property type="evidence" value="ECO:0007669"/>
    <property type="project" value="InterPro"/>
</dbReference>
<feature type="region of interest" description="Disordered" evidence="9">
    <location>
        <begin position="682"/>
        <end position="702"/>
    </location>
</feature>
<dbReference type="GO" id="GO:0004520">
    <property type="term" value="F:DNA endonuclease activity"/>
    <property type="evidence" value="ECO:0007669"/>
    <property type="project" value="TreeGrafter"/>
</dbReference>
<dbReference type="CDD" id="cd09868">
    <property type="entry name" value="PIN_XPG_RAD2"/>
    <property type="match status" value="1"/>
</dbReference>
<dbReference type="Pfam" id="PF14377">
    <property type="entry name" value="UBM"/>
    <property type="match status" value="2"/>
</dbReference>
<comment type="similarity">
    <text evidence="2">Belongs to the XPG/RAD2 endonuclease family. XPG subfamily.</text>
</comment>
<feature type="region of interest" description="Disordered" evidence="9">
    <location>
        <begin position="125"/>
        <end position="156"/>
    </location>
</feature>
<feature type="coiled-coil region" evidence="8">
    <location>
        <begin position="989"/>
        <end position="1023"/>
    </location>
</feature>
<accession>A0AA86S8G7</accession>
<dbReference type="InterPro" id="IPR006084">
    <property type="entry name" value="XPG/Rad2"/>
</dbReference>
<dbReference type="Gene3D" id="6.10.250.1630">
    <property type="match status" value="1"/>
</dbReference>
<evidence type="ECO:0000256" key="6">
    <source>
        <dbReference type="ARBA" id="ARBA00023204"/>
    </source>
</evidence>
<evidence type="ECO:0000256" key="7">
    <source>
        <dbReference type="ARBA" id="ARBA00023242"/>
    </source>
</evidence>
<evidence type="ECO:0000259" key="10">
    <source>
        <dbReference type="SMART" id="SM00485"/>
    </source>
</evidence>
<dbReference type="InterPro" id="IPR019974">
    <property type="entry name" value="XPG_CS"/>
</dbReference>
<keyword evidence="12" id="KW-1185">Reference proteome</keyword>
<dbReference type="PANTHER" id="PTHR16171:SF7">
    <property type="entry name" value="DNA REPAIR PROTEIN RAD2"/>
    <property type="match status" value="1"/>
</dbReference>
<sequence>MGVHGLWELLSPVGRRVSVETLAGKTLAVDASIWMVQFMKAMRDEKGEMVRNAHLLGFFRRICKLLFLRTKPVFVFDGGTPALKRRTVVARRRQRENAQAKVRKTAEKLLLNHLKTLRLKEVADDIKSQRMQKNGNTKGQDKSNQKDFVGSDSGRRHVKELDEMSATKEDINSSQATVSTGYNQEDLDEMLAASLAAEENGKHVRKGAPTIVINPPEEEPDAEEQILLPAVNAELDIAVLAALPQSMQLDILAQLKGKKTEGLVKEVDNHEQHEVNYRGKGKGILLSEADMVGCSSQHDDVASMRDNQASIDEMLAASIALEENDDLVNKASTPVGASINEEEEVDYDEDEEMILPAMHGQVDPAVLASLPPSMQLDLLVQMRERLIAENRQKYQKVKKDPAKFSELQIQAYLKTVAFRREIDEVQKAAAGGGVGGVQTSRIASEANREYIFSSSFTGDKHELTSTSLEKNKNTQQKAQGAHPSQNLANSMVAANDFNKSSELVCNEPSEIADENIQTYLDERGRFRVSRLRAMGMRMTRDIQRNLDLMKEFEQERAHVNKASNLGTVKNVENTGSSKSSGIQLVSKSQEVNVDLVGEDVQNEQKMLRQKASIEISFEYGCKNDFSNGEDDIFSSLVGGNPVGIFAADDTAAAEQPSHSDWEEGIVEGKTTAFPEHDKVELRSSVADKDNNSSESEVEWEEGDCDAANNSLLSGKFASRGCLEEESDLQEAIKRSLEITEDGKRKCMSLVDEHSNTYENKLDHDSEHDDDLFCSDPMDLNDNTGFLNNKNNMEGFTLCREDSTDKNELHEIEDGDKKHDFVSGNNAQTFHFYGSPSKPSMIFNSNKTEILIDTACTWNGHPCSEDSISDTNVMTKAQVPVVAEQLLDKHDNDKVSLNCGNISKVDPVDGTEEEKKNYIHESEPLRNCTDTTKPTILLVESSLKGTPKDLLIEPKLASEDNNGISFDERKSSYDKDAVNTPRDFPALATEVSLEEEIQILGQEYIKLENEQRKLERNAESVNSELFTECQVLN</sequence>
<keyword evidence="8" id="KW-0175">Coiled coil</keyword>
<dbReference type="GO" id="GO:0016788">
    <property type="term" value="F:hydrolase activity, acting on ester bonds"/>
    <property type="evidence" value="ECO:0007669"/>
    <property type="project" value="InterPro"/>
</dbReference>
<keyword evidence="4" id="KW-0540">Nuclease</keyword>
<dbReference type="InterPro" id="IPR006085">
    <property type="entry name" value="XPG_DNA_repair_N"/>
</dbReference>
<dbReference type="Pfam" id="PF00752">
    <property type="entry name" value="XPG_N"/>
    <property type="match status" value="1"/>
</dbReference>
<dbReference type="AlphaFoldDB" id="A0AA86S8G7"/>
<dbReference type="PRINTS" id="PR00853">
    <property type="entry name" value="XPGRADSUPER"/>
</dbReference>
<dbReference type="InterPro" id="IPR001044">
    <property type="entry name" value="XPG/Rad2_eukaryotes"/>
</dbReference>
<proteinExistence type="inferred from homology"/>
<evidence type="ECO:0000256" key="5">
    <source>
        <dbReference type="ARBA" id="ARBA00022763"/>
    </source>
</evidence>
<evidence type="ECO:0000256" key="3">
    <source>
        <dbReference type="ARBA" id="ARBA00022679"/>
    </source>
</evidence>
<evidence type="ECO:0000256" key="1">
    <source>
        <dbReference type="ARBA" id="ARBA00004123"/>
    </source>
</evidence>
<dbReference type="PROSITE" id="PS00841">
    <property type="entry name" value="XPG_1"/>
    <property type="match status" value="1"/>
</dbReference>
<feature type="compositionally biased region" description="Polar residues" evidence="9">
    <location>
        <begin position="129"/>
        <end position="138"/>
    </location>
</feature>
<dbReference type="FunFam" id="3.40.50.1010:FF:000031">
    <property type="entry name" value="DNA repair protein UVH3"/>
    <property type="match status" value="1"/>
</dbReference>
<evidence type="ECO:0000313" key="12">
    <source>
        <dbReference type="Proteomes" id="UP001189624"/>
    </source>
</evidence>
<dbReference type="GO" id="GO:0006289">
    <property type="term" value="P:nucleotide-excision repair"/>
    <property type="evidence" value="ECO:0007669"/>
    <property type="project" value="InterPro"/>
</dbReference>
<feature type="compositionally biased region" description="Basic and acidic residues" evidence="9">
    <location>
        <begin position="682"/>
        <end position="691"/>
    </location>
</feature>
<dbReference type="PANTHER" id="PTHR16171">
    <property type="entry name" value="DNA REPAIR PROTEIN COMPLEMENTING XP-G CELLS-RELATED"/>
    <property type="match status" value="1"/>
</dbReference>
<dbReference type="InterPro" id="IPR025527">
    <property type="entry name" value="HUWE1/Rev1_UBM"/>
</dbReference>
<protein>
    <recommendedName>
        <fullName evidence="10">XPG N-terminal domain-containing protein</fullName>
    </recommendedName>
</protein>
<evidence type="ECO:0000256" key="9">
    <source>
        <dbReference type="SAM" id="MobiDB-lite"/>
    </source>
</evidence>
<evidence type="ECO:0000256" key="2">
    <source>
        <dbReference type="ARBA" id="ARBA00005283"/>
    </source>
</evidence>
<name>A0AA86S8G7_9FABA</name>
<dbReference type="GO" id="GO:0016740">
    <property type="term" value="F:transferase activity"/>
    <property type="evidence" value="ECO:0007669"/>
    <property type="project" value="UniProtKB-KW"/>
</dbReference>
<keyword evidence="5" id="KW-0227">DNA damage</keyword>
<keyword evidence="6" id="KW-0234">DNA repair</keyword>
<dbReference type="Gramene" id="rna-AYBTSS11_LOCUS111">
    <property type="protein sequence ID" value="CAJ1782000.1"/>
    <property type="gene ID" value="gene-AYBTSS11_LOCUS111"/>
</dbReference>
<feature type="domain" description="XPG N-terminal" evidence="10">
    <location>
        <begin position="1"/>
        <end position="98"/>
    </location>
</feature>
<keyword evidence="7" id="KW-0539">Nucleus</keyword>
<gene>
    <name evidence="11" type="ORF">AYBTSS11_LOCUS111</name>
</gene>
<keyword evidence="3" id="KW-0808">Transferase</keyword>
<dbReference type="Proteomes" id="UP001189624">
    <property type="component" value="Chromosome 1"/>
</dbReference>
<dbReference type="SUPFAM" id="SSF88723">
    <property type="entry name" value="PIN domain-like"/>
    <property type="match status" value="1"/>
</dbReference>
<dbReference type="GO" id="GO:0005634">
    <property type="term" value="C:nucleus"/>
    <property type="evidence" value="ECO:0007669"/>
    <property type="project" value="UniProtKB-SubCell"/>
</dbReference>
<reference evidence="11" key="1">
    <citation type="submission" date="2023-10" db="EMBL/GenBank/DDBJ databases">
        <authorList>
            <person name="Domelevo Entfellner J.-B."/>
        </authorList>
    </citation>
    <scope>NUCLEOTIDE SEQUENCE</scope>
</reference>
<keyword evidence="4" id="KW-0378">Hydrolase</keyword>